<accession>A0A1V3I6G6</accession>
<evidence type="ECO:0000256" key="2">
    <source>
        <dbReference type="ARBA" id="ARBA00022475"/>
    </source>
</evidence>
<proteinExistence type="predicted"/>
<name>A0A1V3I6G6_9PAST</name>
<evidence type="ECO:0000256" key="1">
    <source>
        <dbReference type="ARBA" id="ARBA00004651"/>
    </source>
</evidence>
<evidence type="ECO:0000259" key="8">
    <source>
        <dbReference type="Pfam" id="PF02706"/>
    </source>
</evidence>
<feature type="transmembrane region" description="Helical" evidence="7">
    <location>
        <begin position="322"/>
        <end position="346"/>
    </location>
</feature>
<comment type="caution">
    <text evidence="9">The sequence shown here is derived from an EMBL/GenBank/DDBJ whole genome shotgun (WGS) entry which is preliminary data.</text>
</comment>
<dbReference type="Pfam" id="PF02706">
    <property type="entry name" value="Wzz"/>
    <property type="match status" value="1"/>
</dbReference>
<gene>
    <name evidence="9" type="ORF">BKK48_09600</name>
</gene>
<evidence type="ECO:0000313" key="9">
    <source>
        <dbReference type="EMBL" id="OOF35578.1"/>
    </source>
</evidence>
<evidence type="ECO:0000256" key="5">
    <source>
        <dbReference type="ARBA" id="ARBA00023136"/>
    </source>
</evidence>
<dbReference type="InterPro" id="IPR003856">
    <property type="entry name" value="LPS_length_determ_N"/>
</dbReference>
<dbReference type="Proteomes" id="UP000189437">
    <property type="component" value="Unassembled WGS sequence"/>
</dbReference>
<evidence type="ECO:0000256" key="6">
    <source>
        <dbReference type="SAM" id="Coils"/>
    </source>
</evidence>
<evidence type="ECO:0000256" key="7">
    <source>
        <dbReference type="SAM" id="Phobius"/>
    </source>
</evidence>
<evidence type="ECO:0000313" key="10">
    <source>
        <dbReference type="Proteomes" id="UP000189437"/>
    </source>
</evidence>
<dbReference type="SUPFAM" id="SSF160355">
    <property type="entry name" value="Bacterial polysaccharide co-polymerase-like"/>
    <property type="match status" value="1"/>
</dbReference>
<dbReference type="InterPro" id="IPR050445">
    <property type="entry name" value="Bact_polysacc_biosynth/exp"/>
</dbReference>
<feature type="transmembrane region" description="Helical" evidence="7">
    <location>
        <begin position="39"/>
        <end position="57"/>
    </location>
</feature>
<feature type="domain" description="Polysaccharide chain length determinant N-terminal" evidence="8">
    <location>
        <begin position="23"/>
        <end position="93"/>
    </location>
</feature>
<evidence type="ECO:0000256" key="4">
    <source>
        <dbReference type="ARBA" id="ARBA00022989"/>
    </source>
</evidence>
<keyword evidence="3 7" id="KW-0812">Transmembrane</keyword>
<dbReference type="AlphaFoldDB" id="A0A1V3I6G6"/>
<protein>
    <recommendedName>
        <fullName evidence="8">Polysaccharide chain length determinant N-terminal domain-containing protein</fullName>
    </recommendedName>
</protein>
<reference evidence="9 10" key="1">
    <citation type="submission" date="2016-10" db="EMBL/GenBank/DDBJ databases">
        <title>Rodentibacter gen. nov. and new species.</title>
        <authorList>
            <person name="Christensen H."/>
        </authorList>
    </citation>
    <scope>NUCLEOTIDE SEQUENCE [LARGE SCALE GENOMIC DNA]</scope>
    <source>
        <strain evidence="9 10">Ac69</strain>
    </source>
</reference>
<dbReference type="PANTHER" id="PTHR32309:SF13">
    <property type="entry name" value="FERRIC ENTEROBACTIN TRANSPORT PROTEIN FEPE"/>
    <property type="match status" value="1"/>
</dbReference>
<feature type="coiled-coil region" evidence="6">
    <location>
        <begin position="272"/>
        <end position="302"/>
    </location>
</feature>
<dbReference type="EMBL" id="MLHH01000030">
    <property type="protein sequence ID" value="OOF35578.1"/>
    <property type="molecule type" value="Genomic_DNA"/>
</dbReference>
<sequence>MRKLWVKIIKDFRVNNTNVAKNDEIDLIELIKVLWNKKIWILLSAFICTLIAGVYAFTAKEKWTSTAEVIAPTSIDMGKYVNARLNFAQLFKEPLTVDEISKQLYESFERLAFSRNERREFFLQSDEYKRLIEGKDEKAQRQILSNLVIEYTAITRPDPKKNADMFGNRVSFSAETPEAAQNTLTQFIDFINTKAFELNKNLFQLMISQKIEALSNEKQSIEHSSKIQKELNIEVTPSALPAGNIQNQVQSNSTSNTSQSLDSTSALFTYGEQYLRIQAQQIEEQLKKLQEIQEYVKTIKAQAYSYQASPDYPVVKDKPKKALILAIGFIVGLVLSTFIILFSSVIQNSRKEQ</sequence>
<organism evidence="9 10">
    <name type="scientific">Rodentibacter heidelbergensis</name>
    <dbReference type="NCBI Taxonomy" id="1908258"/>
    <lineage>
        <taxon>Bacteria</taxon>
        <taxon>Pseudomonadati</taxon>
        <taxon>Pseudomonadota</taxon>
        <taxon>Gammaproteobacteria</taxon>
        <taxon>Pasteurellales</taxon>
        <taxon>Pasteurellaceae</taxon>
        <taxon>Rodentibacter</taxon>
    </lineage>
</organism>
<dbReference type="GO" id="GO:0005886">
    <property type="term" value="C:plasma membrane"/>
    <property type="evidence" value="ECO:0007669"/>
    <property type="project" value="UniProtKB-SubCell"/>
</dbReference>
<dbReference type="Gene3D" id="3.30.1890.10">
    <property type="entry name" value="FepE-like"/>
    <property type="match status" value="2"/>
</dbReference>
<keyword evidence="10" id="KW-1185">Reference proteome</keyword>
<dbReference type="GO" id="GO:0004713">
    <property type="term" value="F:protein tyrosine kinase activity"/>
    <property type="evidence" value="ECO:0007669"/>
    <property type="project" value="TreeGrafter"/>
</dbReference>
<dbReference type="STRING" id="1908258.BKK48_09600"/>
<keyword evidence="4 7" id="KW-1133">Transmembrane helix</keyword>
<keyword evidence="5 7" id="KW-0472">Membrane</keyword>
<keyword evidence="6" id="KW-0175">Coiled coil</keyword>
<comment type="subcellular location">
    <subcellularLocation>
        <location evidence="1">Cell membrane</location>
        <topology evidence="1">Multi-pass membrane protein</topology>
    </subcellularLocation>
</comment>
<evidence type="ECO:0000256" key="3">
    <source>
        <dbReference type="ARBA" id="ARBA00022692"/>
    </source>
</evidence>
<dbReference type="PANTHER" id="PTHR32309">
    <property type="entry name" value="TYROSINE-PROTEIN KINASE"/>
    <property type="match status" value="1"/>
</dbReference>
<keyword evidence="2" id="KW-1003">Cell membrane</keyword>